<sequence length="134" mass="13755">MDMGLFDDIIGNMLGGAGGEQANLGGIMEVLSGLDAGGVNGLLQSFQQNGLGDIISSWVGTGQNLPISPEQIREGLGSDLLTSLAEKSGLPAEELSSQIAGYLPDFIDTITPDGTVPEGGLLELGMKYVMGQLS</sequence>
<keyword evidence="2" id="KW-1185">Reference proteome</keyword>
<dbReference type="Pfam" id="PF20159">
    <property type="entry name" value="YidB"/>
    <property type="match status" value="1"/>
</dbReference>
<dbReference type="eggNOG" id="COG3753">
    <property type="taxonomic scope" value="Bacteria"/>
</dbReference>
<dbReference type="InterPro" id="IPR045372">
    <property type="entry name" value="YidB"/>
</dbReference>
<dbReference type="STRING" id="338966.Ppro_0112"/>
<evidence type="ECO:0000313" key="1">
    <source>
        <dbReference type="EMBL" id="ABK97750.1"/>
    </source>
</evidence>
<dbReference type="InterPro" id="IPR027405">
    <property type="entry name" value="YidB-like"/>
</dbReference>
<dbReference type="Proteomes" id="UP000006732">
    <property type="component" value="Chromosome"/>
</dbReference>
<dbReference type="EMBL" id="CP000482">
    <property type="protein sequence ID" value="ABK97750.1"/>
    <property type="molecule type" value="Genomic_DNA"/>
</dbReference>
<evidence type="ECO:0008006" key="3">
    <source>
        <dbReference type="Google" id="ProtNLM"/>
    </source>
</evidence>
<dbReference type="KEGG" id="ppd:Ppro_0112"/>
<name>A1AK80_PELPD</name>
<gene>
    <name evidence="1" type="ordered locus">Ppro_0112</name>
</gene>
<protein>
    <recommendedName>
        <fullName evidence="3">DUF937 domain-containing protein</fullName>
    </recommendedName>
</protein>
<organism evidence="1 2">
    <name type="scientific">Pelobacter propionicus (strain DSM 2379 / NBRC 103807 / OttBd1)</name>
    <dbReference type="NCBI Taxonomy" id="338966"/>
    <lineage>
        <taxon>Bacteria</taxon>
        <taxon>Pseudomonadati</taxon>
        <taxon>Thermodesulfobacteriota</taxon>
        <taxon>Desulfuromonadia</taxon>
        <taxon>Desulfuromonadales</taxon>
        <taxon>Desulfuromonadaceae</taxon>
        <taxon>Pelobacter</taxon>
    </lineage>
</organism>
<proteinExistence type="predicted"/>
<dbReference type="Gene3D" id="1.10.10.690">
    <property type="entry name" value="YidB-like"/>
    <property type="match status" value="1"/>
</dbReference>
<dbReference type="AlphaFoldDB" id="A1AK80"/>
<evidence type="ECO:0000313" key="2">
    <source>
        <dbReference type="Proteomes" id="UP000006732"/>
    </source>
</evidence>
<reference evidence="1 2" key="1">
    <citation type="submission" date="2006-10" db="EMBL/GenBank/DDBJ databases">
        <title>Complete sequence of chromosome of Pelobacter propionicus DSM 2379.</title>
        <authorList>
            <consortium name="US DOE Joint Genome Institute"/>
            <person name="Copeland A."/>
            <person name="Lucas S."/>
            <person name="Lapidus A."/>
            <person name="Barry K."/>
            <person name="Detter J.C."/>
            <person name="Glavina del Rio T."/>
            <person name="Hammon N."/>
            <person name="Israni S."/>
            <person name="Dalin E."/>
            <person name="Tice H."/>
            <person name="Pitluck S."/>
            <person name="Saunders E."/>
            <person name="Brettin T."/>
            <person name="Bruce D."/>
            <person name="Han C."/>
            <person name="Tapia R."/>
            <person name="Schmutz J."/>
            <person name="Larimer F."/>
            <person name="Land M."/>
            <person name="Hauser L."/>
            <person name="Kyrpides N."/>
            <person name="Kim E."/>
            <person name="Lovley D."/>
            <person name="Richardson P."/>
        </authorList>
    </citation>
    <scope>NUCLEOTIDE SEQUENCE [LARGE SCALE GENOMIC DNA]</scope>
    <source>
        <strain evidence="2">DSM 2379 / NBRC 103807 / OttBd1</strain>
    </source>
</reference>
<dbReference type="HOGENOM" id="CLU_084747_4_0_7"/>
<dbReference type="SUPFAM" id="SSF140804">
    <property type="entry name" value="YidB-like"/>
    <property type="match status" value="1"/>
</dbReference>
<accession>A1AK80</accession>